<feature type="compositionally biased region" description="Basic and acidic residues" evidence="6">
    <location>
        <begin position="831"/>
        <end position="853"/>
    </location>
</feature>
<protein>
    <submittedName>
        <fullName evidence="9">Dextranase</fullName>
        <ecNumber evidence="9">3.2.1.11</ecNumber>
    </submittedName>
</protein>
<keyword evidence="10" id="KW-1185">Reference proteome</keyword>
<reference evidence="9 10" key="1">
    <citation type="journal article" date="2014" name="Int. J. Syst. Evol. Microbiol.">
        <title>Phylogenomics and the dynamic genome evolution of the genus Streptococcus.</title>
        <authorList>
            <consortium name="The Broad Institute Genome Sequencing Platform"/>
            <person name="Richards V.P."/>
            <person name="Palmer S.R."/>
            <person name="Pavinski Bitar P.D."/>
            <person name="Qin X."/>
            <person name="Weinstock G.M."/>
            <person name="Highlander S.K."/>
            <person name="Town C.D."/>
            <person name="Burne R.A."/>
            <person name="Stanhope M.J."/>
        </authorList>
    </citation>
    <scope>NUCLEOTIDE SEQUENCE [LARGE SCALE GENOMIC DNA]</scope>
    <source>
        <strain evidence="9 10">NCTC 11558</strain>
    </source>
</reference>
<dbReference type="Proteomes" id="UP000003573">
    <property type="component" value="Unassembled WGS sequence"/>
</dbReference>
<evidence type="ECO:0000256" key="3">
    <source>
        <dbReference type="ARBA" id="ARBA00022525"/>
    </source>
</evidence>
<feature type="compositionally biased region" description="Basic and acidic residues" evidence="6">
    <location>
        <begin position="113"/>
        <end position="130"/>
    </location>
</feature>
<dbReference type="InterPro" id="IPR019931">
    <property type="entry name" value="LPXTG_anchor"/>
</dbReference>
<evidence type="ECO:0000256" key="5">
    <source>
        <dbReference type="ARBA" id="ARBA00023088"/>
    </source>
</evidence>
<evidence type="ECO:0000313" key="9">
    <source>
        <dbReference type="EMBL" id="EHJ53389.1"/>
    </source>
</evidence>
<dbReference type="CDD" id="cd14745">
    <property type="entry name" value="GH66"/>
    <property type="match status" value="1"/>
</dbReference>
<evidence type="ECO:0000256" key="7">
    <source>
        <dbReference type="SAM" id="Phobius"/>
    </source>
</evidence>
<proteinExistence type="inferred from homology"/>
<evidence type="ECO:0000313" key="10">
    <source>
        <dbReference type="Proteomes" id="UP000003573"/>
    </source>
</evidence>
<dbReference type="RefSeq" id="WP_003082485.1">
    <property type="nucleotide sequence ID" value="NZ_AEUW02000001.1"/>
</dbReference>
<dbReference type="Gene3D" id="2.60.40.10">
    <property type="entry name" value="Immunoglobulins"/>
    <property type="match status" value="1"/>
</dbReference>
<dbReference type="EMBL" id="AEUW02000001">
    <property type="protein sequence ID" value="EHJ53389.1"/>
    <property type="molecule type" value="Genomic_DNA"/>
</dbReference>
<keyword evidence="3" id="KW-0964">Secreted</keyword>
<feature type="transmembrane region" description="Helical" evidence="7">
    <location>
        <begin position="891"/>
        <end position="910"/>
    </location>
</feature>
<dbReference type="AlphaFoldDB" id="G5JWW3"/>
<evidence type="ECO:0000256" key="2">
    <source>
        <dbReference type="ARBA" id="ARBA00022512"/>
    </source>
</evidence>
<dbReference type="STRING" id="764298.STRMA_1504"/>
<dbReference type="Gene3D" id="3.20.20.80">
    <property type="entry name" value="Glycosidases"/>
    <property type="match status" value="1"/>
</dbReference>
<accession>G5JWW3</accession>
<dbReference type="InterPro" id="IPR013780">
    <property type="entry name" value="Glyco_hydro_b"/>
</dbReference>
<dbReference type="NCBIfam" id="TIGR01167">
    <property type="entry name" value="LPXTG_anchor"/>
    <property type="match status" value="1"/>
</dbReference>
<name>G5JWW3_9STRE</name>
<comment type="caution">
    <text evidence="9">The sequence shown here is derived from an EMBL/GenBank/DDBJ whole genome shotgun (WGS) entry which is preliminary data.</text>
</comment>
<evidence type="ECO:0000256" key="4">
    <source>
        <dbReference type="ARBA" id="ARBA00022729"/>
    </source>
</evidence>
<dbReference type="PROSITE" id="PS50847">
    <property type="entry name" value="GRAM_POS_ANCHORING"/>
    <property type="match status" value="1"/>
</dbReference>
<dbReference type="InterPro" id="IPR013783">
    <property type="entry name" value="Ig-like_fold"/>
</dbReference>
<dbReference type="OrthoDB" id="9778932at2"/>
<keyword evidence="9" id="KW-0326">Glycosidase</keyword>
<dbReference type="EC" id="3.2.1.11" evidence="9"/>
<keyword evidence="4" id="KW-0732">Signal</keyword>
<keyword evidence="5" id="KW-0572">Peptidoglycan-anchor</keyword>
<feature type="domain" description="Gram-positive cocci surface proteins LPxTG" evidence="8">
    <location>
        <begin position="880"/>
        <end position="915"/>
    </location>
</feature>
<comment type="similarity">
    <text evidence="1">Belongs to the glycosyl hydrolase 66 family.</text>
</comment>
<dbReference type="eggNOG" id="COG5297">
    <property type="taxonomic scope" value="Bacteria"/>
</dbReference>
<keyword evidence="9" id="KW-0378">Hydrolase</keyword>
<feature type="compositionally biased region" description="Polar residues" evidence="6">
    <location>
        <begin position="51"/>
        <end position="108"/>
    </location>
</feature>
<dbReference type="Gene3D" id="2.60.40.1180">
    <property type="entry name" value="Golgi alpha-mannosidase II"/>
    <property type="match status" value="1"/>
</dbReference>
<keyword evidence="7" id="KW-1133">Transmembrane helix</keyword>
<keyword evidence="2" id="KW-0134">Cell wall</keyword>
<dbReference type="Pfam" id="PF13199">
    <property type="entry name" value="Glyco_hydro_66"/>
    <property type="match status" value="1"/>
</dbReference>
<evidence type="ECO:0000256" key="1">
    <source>
        <dbReference type="ARBA" id="ARBA00010837"/>
    </source>
</evidence>
<keyword evidence="7" id="KW-0472">Membrane</keyword>
<evidence type="ECO:0000256" key="6">
    <source>
        <dbReference type="SAM" id="MobiDB-lite"/>
    </source>
</evidence>
<dbReference type="InterPro" id="IPR025092">
    <property type="entry name" value="Glyco_hydro_66"/>
</dbReference>
<organism evidence="9 10">
    <name type="scientific">Streptococcus macacae NCTC 11558</name>
    <dbReference type="NCBI Taxonomy" id="764298"/>
    <lineage>
        <taxon>Bacteria</taxon>
        <taxon>Bacillati</taxon>
        <taxon>Bacillota</taxon>
        <taxon>Bacilli</taxon>
        <taxon>Lactobacillales</taxon>
        <taxon>Streptococcaceae</taxon>
        <taxon>Streptococcus</taxon>
    </lineage>
</organism>
<dbReference type="GO" id="GO:0033904">
    <property type="term" value="F:dextranase activity"/>
    <property type="evidence" value="ECO:0007669"/>
    <property type="project" value="UniProtKB-EC"/>
</dbReference>
<dbReference type="Pfam" id="PF00746">
    <property type="entry name" value="Gram_pos_anchor"/>
    <property type="match status" value="1"/>
</dbReference>
<gene>
    <name evidence="9" type="primary">dex</name>
    <name evidence="9" type="ORF">STRMA_1504</name>
</gene>
<evidence type="ECO:0000259" key="8">
    <source>
        <dbReference type="PROSITE" id="PS50847"/>
    </source>
</evidence>
<feature type="region of interest" description="Disordered" evidence="6">
    <location>
        <begin position="38"/>
        <end position="144"/>
    </location>
</feature>
<feature type="region of interest" description="Disordered" evidence="6">
    <location>
        <begin position="791"/>
        <end position="886"/>
    </location>
</feature>
<sequence length="915" mass="101062">MKKNEQTIARMFLLSVVTILLFTNGLAVYADDIQPDTANVSQESPAGDLNQPASDQSQAEAQIQEPQASQTTAEPNMEQNNDKQAVANDTESAANPSQNTNGESQAAVSASAKPKEETSPASKQENKEDQASVAKSQKAPASSFGVQAQQTAAAQTSTSAVKQVAMDKAVYQPQEAVHLNLTFQNTTAQAQNITASANVYSLENKLDSYHYTKYLLPGESYTTKNGELTIPAGSLANNRGYLVTVLVTDQNKNELGRSNKAIAVETDWRTFPRYGVIGGSSKHNNSILKEDLPDYQIALEQMKHMNINSYFFYDAYKSATDPFPDVSQFNQKWNWWSHSKVETDAVKALVNRVHDSGAVAMLYNMILAQNPDEKAVLPESEYAYNYDSSDFGQSGHVMTYSIDGKPLQHYYNPLSTKWQDYIANAMKEAMKNGGFDGWQGDTIGDNRVLDYKNKDNKENPFMLSDAYASFVNAIKEKLPDYYFTLNDINGENIEKLSSSKQDIIYNELWPFGSSALSGRSQNTYGDLKARIDQVRQATGKSLVVGAYMEEPKFDEQRNPLNGAARDSLAAGYYQKDAVLLTTAAIAAAGGYHMSLAALANPNDGQNVGVLETAYYPTQSLKVSDELNRKNYDYQQFITAYENLLRDKVENDTVSVKTFNANGQQVSLNDTGVEGNQVWTYAKKGSDFRTIQLLNLMGITPDWKNEEGSENNKTPKEQTDLVVDYPLSGVSLAEANRLANQVYITSPDDWLKSSMMKVSAKVDTDAAGNPVLHIQVPRLTLWDMIYIAEKVKPEEPKTPETPDQPQNPEKPADPANPSLPTPKTPEVPVQPERPHPTEEKKDPEKVNKISEERPIPQPVFEKADHSSAKPLVSNPKQENELPQTGDKKRSSLLTAVGAGVILIGLAGFLSLRHKRK</sequence>
<keyword evidence="7" id="KW-0812">Transmembrane</keyword>